<proteinExistence type="inferred from homology"/>
<comment type="similarity">
    <text evidence="5 6">Belongs to the HdeA family.</text>
</comment>
<evidence type="ECO:0000256" key="2">
    <source>
        <dbReference type="ARBA" id="ARBA00022764"/>
    </source>
</evidence>
<dbReference type="RefSeq" id="WP_002966248.1">
    <property type="nucleotide sequence ID" value="NC_010740.1"/>
</dbReference>
<dbReference type="SMR" id="A0A0F6AVB1"/>
<feature type="disulfide bond" evidence="5">
    <location>
        <begin position="46"/>
        <end position="94"/>
    </location>
</feature>
<evidence type="ECO:0000256" key="4">
    <source>
        <dbReference type="ARBA" id="ARBA00023186"/>
    </source>
</evidence>
<evidence type="ECO:0000313" key="8">
    <source>
        <dbReference type="Proteomes" id="UP000002565"/>
    </source>
</evidence>
<dbReference type="InterPro" id="IPR024972">
    <property type="entry name" value="HdeA"/>
</dbReference>
<dbReference type="GO" id="GO:1990451">
    <property type="term" value="P:cellular stress response to acidic pH"/>
    <property type="evidence" value="ECO:0007669"/>
    <property type="project" value="UniProtKB-UniRule"/>
</dbReference>
<dbReference type="InterPro" id="IPR038303">
    <property type="entry name" value="HdeA/HdeB_sf"/>
</dbReference>
<evidence type="ECO:0000256" key="3">
    <source>
        <dbReference type="ARBA" id="ARBA00023157"/>
    </source>
</evidence>
<gene>
    <name evidence="5" type="primary">hdeA</name>
    <name evidence="7" type="ordered locus">BAbS19_II07960</name>
</gene>
<dbReference type="KEGG" id="bmc:BAbS19_II07960"/>
<dbReference type="Proteomes" id="UP000002565">
    <property type="component" value="Chromosome 2"/>
</dbReference>
<dbReference type="EMBL" id="CP000888">
    <property type="protein sequence ID" value="ACD74289.1"/>
    <property type="molecule type" value="Genomic_DNA"/>
</dbReference>
<keyword evidence="2 5" id="KW-0574">Periplasm</keyword>
<dbReference type="InterPro" id="IPR010486">
    <property type="entry name" value="HNS-dep_expression_A/B"/>
</dbReference>
<feature type="signal peptide" evidence="5">
    <location>
        <begin position="1"/>
        <end position="26"/>
    </location>
</feature>
<keyword evidence="3 5" id="KW-1015">Disulfide bond</keyword>
<dbReference type="PIRSF" id="PIRSF009564">
    <property type="entry name" value="HNS-dep_expression_A"/>
    <property type="match status" value="1"/>
</dbReference>
<dbReference type="HOGENOM" id="CLU_170142_0_0_5"/>
<dbReference type="NCBIfam" id="NF007576">
    <property type="entry name" value="PRK10208.1"/>
    <property type="match status" value="1"/>
</dbReference>
<sequence precursor="true">MIKALFNKNTALAAVAILALSGGAMAESAKTHKTDMAKKKVSELTCEDFNGLEESFKPTVVGWVVGFNKKGKEEDAVIDVDGIETVTPAIIEACKQEPKASFWKKAEAELKKVF</sequence>
<dbReference type="HAMAP" id="MF_00946">
    <property type="entry name" value="HdeA"/>
    <property type="match status" value="1"/>
</dbReference>
<feature type="chain" id="PRO_5008987727" description="Probable acid stress chaperone HdeA" evidence="5">
    <location>
        <begin position="27"/>
        <end position="114"/>
    </location>
</feature>
<reference evidence="7 8" key="1">
    <citation type="journal article" date="2008" name="PLoS ONE">
        <title>Genome sequence of Brucella abortus vaccine strain S19 compared to virulent strains yields candidate virulence genes.</title>
        <authorList>
            <person name="Crasta O.R."/>
            <person name="Folkerts O."/>
            <person name="Fei Z."/>
            <person name="Mane S.P."/>
            <person name="Evans C."/>
            <person name="Martino-Catt S."/>
            <person name="Bricker B."/>
            <person name="Yu G."/>
            <person name="Du L."/>
            <person name="Sobral B.W."/>
        </authorList>
    </citation>
    <scope>NUCLEOTIDE SEQUENCE [LARGE SCALE GENOMIC DNA]</scope>
    <source>
        <strain evidence="7 8">S19</strain>
    </source>
</reference>
<dbReference type="GO" id="GO:0030288">
    <property type="term" value="C:outer membrane-bounded periplasmic space"/>
    <property type="evidence" value="ECO:0007669"/>
    <property type="project" value="UniProtKB-UniRule"/>
</dbReference>
<comment type="function">
    <text evidence="5">Required for optimal acid stress protection. Exhibits a chaperone-like activity only at low pH by suppressing non-specifically the aggregation of denaturated periplasmic proteins.</text>
</comment>
<accession>A0A0F6AVB1</accession>
<keyword evidence="4 5" id="KW-0143">Chaperone</keyword>
<dbReference type="Gene3D" id="1.10.890.10">
    <property type="entry name" value="HNS-dependent expression A"/>
    <property type="match status" value="1"/>
</dbReference>
<keyword evidence="1 5" id="KW-0732">Signal</keyword>
<dbReference type="Pfam" id="PF06411">
    <property type="entry name" value="HdeA"/>
    <property type="match status" value="1"/>
</dbReference>
<evidence type="ECO:0000256" key="1">
    <source>
        <dbReference type="ARBA" id="ARBA00022729"/>
    </source>
</evidence>
<evidence type="ECO:0000256" key="6">
    <source>
        <dbReference type="PIRNR" id="PIRNR009564"/>
    </source>
</evidence>
<name>A0A0F6AVB1_BRUA1</name>
<organism evidence="7 8">
    <name type="scientific">Brucella abortus (strain S19)</name>
    <dbReference type="NCBI Taxonomy" id="430066"/>
    <lineage>
        <taxon>Bacteria</taxon>
        <taxon>Pseudomonadati</taxon>
        <taxon>Pseudomonadota</taxon>
        <taxon>Alphaproteobacteria</taxon>
        <taxon>Hyphomicrobiales</taxon>
        <taxon>Brucellaceae</taxon>
        <taxon>Brucella/Ochrobactrum group</taxon>
        <taxon>Brucella</taxon>
    </lineage>
</organism>
<dbReference type="GeneID" id="93015292"/>
<evidence type="ECO:0000256" key="5">
    <source>
        <dbReference type="HAMAP-Rule" id="MF_00946"/>
    </source>
</evidence>
<dbReference type="AlphaFoldDB" id="A0A0F6AVB1"/>
<dbReference type="SUPFAM" id="SSF47752">
    <property type="entry name" value="Protein HNS-dependent expression A, HdeA"/>
    <property type="match status" value="1"/>
</dbReference>
<evidence type="ECO:0000313" key="7">
    <source>
        <dbReference type="EMBL" id="ACD74289.1"/>
    </source>
</evidence>
<comment type="subcellular location">
    <subcellularLocation>
        <location evidence="5 6">Periplasm</location>
    </subcellularLocation>
</comment>
<protein>
    <recommendedName>
        <fullName evidence="5">Probable acid stress chaperone HdeA</fullName>
    </recommendedName>
</protein>
<dbReference type="InterPro" id="IPR036831">
    <property type="entry name" value="HdeA_sf"/>
</dbReference>